<dbReference type="PROSITE" id="PS50110">
    <property type="entry name" value="RESPONSE_REGULATORY"/>
    <property type="match status" value="1"/>
</dbReference>
<evidence type="ECO:0000313" key="5">
    <source>
        <dbReference type="Proteomes" id="UP001202248"/>
    </source>
</evidence>
<evidence type="ECO:0000256" key="1">
    <source>
        <dbReference type="PROSITE-ProRule" id="PRU00169"/>
    </source>
</evidence>
<proteinExistence type="predicted"/>
<name>A0ABS9SFC2_9BACT</name>
<reference evidence="4 5" key="1">
    <citation type="submission" date="2022-02" db="EMBL/GenBank/DDBJ databases">
        <authorList>
            <person name="Min J."/>
        </authorList>
    </citation>
    <scope>NUCLEOTIDE SEQUENCE [LARGE SCALE GENOMIC DNA]</scope>
    <source>
        <strain evidence="4 5">GR10-1</strain>
    </source>
</reference>
<dbReference type="InterPro" id="IPR046947">
    <property type="entry name" value="LytR-like"/>
</dbReference>
<sequence>MHGKDEGFKIAKRINENYLIPFLFLTSFSDKKTIQQAATYKPAAYLIKPFTKQKIYAALEIAIAKVTVENADKIALKDGQKYYYINPREVLFIQSKDKYLTFQYRHKRLLIRANLRDVTSLLPSYFVQCHRSYLINTLLVSAQSPSFFTLGSHQIPISKSFKGKL</sequence>
<dbReference type="SUPFAM" id="SSF52172">
    <property type="entry name" value="CheY-like"/>
    <property type="match status" value="1"/>
</dbReference>
<dbReference type="Proteomes" id="UP001202248">
    <property type="component" value="Unassembled WGS sequence"/>
</dbReference>
<evidence type="ECO:0000259" key="2">
    <source>
        <dbReference type="PROSITE" id="PS50110"/>
    </source>
</evidence>
<protein>
    <submittedName>
        <fullName evidence="4">Response regulator transcription factor</fullName>
    </submittedName>
</protein>
<dbReference type="SMART" id="SM00850">
    <property type="entry name" value="LytTR"/>
    <property type="match status" value="1"/>
</dbReference>
<evidence type="ECO:0000313" key="4">
    <source>
        <dbReference type="EMBL" id="MCH5597067.1"/>
    </source>
</evidence>
<dbReference type="RefSeq" id="WP_240826478.1">
    <property type="nucleotide sequence ID" value="NZ_JAKWBL010000001.1"/>
</dbReference>
<dbReference type="PANTHER" id="PTHR37299">
    <property type="entry name" value="TRANSCRIPTIONAL REGULATOR-RELATED"/>
    <property type="match status" value="1"/>
</dbReference>
<dbReference type="Gene3D" id="3.40.50.2300">
    <property type="match status" value="1"/>
</dbReference>
<feature type="domain" description="HTH LytTR-type" evidence="3">
    <location>
        <begin position="74"/>
        <end position="137"/>
    </location>
</feature>
<gene>
    <name evidence="4" type="ORF">MKP09_03640</name>
</gene>
<dbReference type="Gene3D" id="2.40.50.1020">
    <property type="entry name" value="LytTr DNA-binding domain"/>
    <property type="match status" value="1"/>
</dbReference>
<dbReference type="EMBL" id="JAKWBL010000001">
    <property type="protein sequence ID" value="MCH5597067.1"/>
    <property type="molecule type" value="Genomic_DNA"/>
</dbReference>
<accession>A0ABS9SFC2</accession>
<dbReference type="PROSITE" id="PS50930">
    <property type="entry name" value="HTH_LYTTR"/>
    <property type="match status" value="1"/>
</dbReference>
<dbReference type="Pfam" id="PF04397">
    <property type="entry name" value="LytTR"/>
    <property type="match status" value="1"/>
</dbReference>
<comment type="caution">
    <text evidence="1">Lacks conserved residue(s) required for the propagation of feature annotation.</text>
</comment>
<dbReference type="PANTHER" id="PTHR37299:SF1">
    <property type="entry name" value="STAGE 0 SPORULATION PROTEIN A HOMOLOG"/>
    <property type="match status" value="1"/>
</dbReference>
<keyword evidence="5" id="KW-1185">Reference proteome</keyword>
<feature type="domain" description="Response regulatory" evidence="2">
    <location>
        <begin position="1"/>
        <end position="63"/>
    </location>
</feature>
<organism evidence="4 5">
    <name type="scientific">Niabella ginsengisoli</name>
    <dbReference type="NCBI Taxonomy" id="522298"/>
    <lineage>
        <taxon>Bacteria</taxon>
        <taxon>Pseudomonadati</taxon>
        <taxon>Bacteroidota</taxon>
        <taxon>Chitinophagia</taxon>
        <taxon>Chitinophagales</taxon>
        <taxon>Chitinophagaceae</taxon>
        <taxon>Niabella</taxon>
    </lineage>
</organism>
<comment type="caution">
    <text evidence="4">The sequence shown here is derived from an EMBL/GenBank/DDBJ whole genome shotgun (WGS) entry which is preliminary data.</text>
</comment>
<dbReference type="InterPro" id="IPR001789">
    <property type="entry name" value="Sig_transdc_resp-reg_receiver"/>
</dbReference>
<evidence type="ECO:0000259" key="3">
    <source>
        <dbReference type="PROSITE" id="PS50930"/>
    </source>
</evidence>
<dbReference type="InterPro" id="IPR011006">
    <property type="entry name" value="CheY-like_superfamily"/>
</dbReference>
<dbReference type="InterPro" id="IPR007492">
    <property type="entry name" value="LytTR_DNA-bd_dom"/>
</dbReference>